<feature type="domain" description="Helix-turn-helix conjugative transposon-like" evidence="1">
    <location>
        <begin position="6"/>
        <end position="61"/>
    </location>
</feature>
<organism evidence="2 3">
    <name type="scientific">Paenibacillus kribbensis</name>
    <dbReference type="NCBI Taxonomy" id="172713"/>
    <lineage>
        <taxon>Bacteria</taxon>
        <taxon>Bacillati</taxon>
        <taxon>Bacillota</taxon>
        <taxon>Bacilli</taxon>
        <taxon>Bacillales</taxon>
        <taxon>Paenibacillaceae</taxon>
        <taxon>Paenibacillus</taxon>
    </lineage>
</organism>
<gene>
    <name evidence="2" type="ORF">B4V02_00995</name>
</gene>
<dbReference type="RefSeq" id="WP_094153446.1">
    <property type="nucleotide sequence ID" value="NZ_CP020028.1"/>
</dbReference>
<proteinExistence type="predicted"/>
<dbReference type="Pfam" id="PF12645">
    <property type="entry name" value="HTH_16"/>
    <property type="match status" value="1"/>
</dbReference>
<dbReference type="AlphaFoldDB" id="A0A222WHZ0"/>
<dbReference type="KEGG" id="pkb:B4V02_00995"/>
<reference evidence="2 3" key="1">
    <citation type="submission" date="2017-03" db="EMBL/GenBank/DDBJ databases">
        <title>Complete genome sequence of Paenibacillus Kribbensis producing bioflocculants.</title>
        <authorList>
            <person name="Lee H.-G."/>
            <person name="Oh H.-M."/>
        </authorList>
    </citation>
    <scope>NUCLEOTIDE SEQUENCE [LARGE SCALE GENOMIC DNA]</scope>
    <source>
        <strain evidence="2 3">AM49</strain>
    </source>
</reference>
<dbReference type="InterPro" id="IPR024760">
    <property type="entry name" value="HTH_dom_conjug_TS-like"/>
</dbReference>
<dbReference type="OrthoDB" id="2658921at2"/>
<dbReference type="EMBL" id="CP020028">
    <property type="protein sequence ID" value="ASR45381.1"/>
    <property type="molecule type" value="Genomic_DNA"/>
</dbReference>
<sequence length="65" mass="7623">MEQLKNLILQAQKNDKNATMSIIDMFNNKLQKSLYQVPFQEREDLSQDLYVKMIEVIGKFKVGSE</sequence>
<dbReference type="Proteomes" id="UP000214666">
    <property type="component" value="Chromosome"/>
</dbReference>
<keyword evidence="3" id="KW-1185">Reference proteome</keyword>
<protein>
    <recommendedName>
        <fullName evidence="1">Helix-turn-helix conjugative transposon-like domain-containing protein</fullName>
    </recommendedName>
</protein>
<name>A0A222WHZ0_9BACL</name>
<evidence type="ECO:0000313" key="2">
    <source>
        <dbReference type="EMBL" id="ASR45381.1"/>
    </source>
</evidence>
<evidence type="ECO:0000259" key="1">
    <source>
        <dbReference type="Pfam" id="PF12645"/>
    </source>
</evidence>
<accession>A0A222WHZ0</accession>
<evidence type="ECO:0000313" key="3">
    <source>
        <dbReference type="Proteomes" id="UP000214666"/>
    </source>
</evidence>